<comment type="subcellular location">
    <subcellularLocation>
        <location evidence="2">Nucleus</location>
    </subcellularLocation>
</comment>
<keyword evidence="3" id="KW-0175">Coiled coil</keyword>
<evidence type="ECO:0000256" key="1">
    <source>
        <dbReference type="ARBA" id="ARBA00023242"/>
    </source>
</evidence>
<name>A0AAJ7RQR7_CEPCN</name>
<dbReference type="PANTHER" id="PTHR23195">
    <property type="entry name" value="YEATS DOMAIN"/>
    <property type="match status" value="1"/>
</dbReference>
<organism evidence="6 8">
    <name type="scientific">Cephus cinctus</name>
    <name type="common">Wheat stem sawfly</name>
    <dbReference type="NCBI Taxonomy" id="211228"/>
    <lineage>
        <taxon>Eukaryota</taxon>
        <taxon>Metazoa</taxon>
        <taxon>Ecdysozoa</taxon>
        <taxon>Arthropoda</taxon>
        <taxon>Hexapoda</taxon>
        <taxon>Insecta</taxon>
        <taxon>Pterygota</taxon>
        <taxon>Neoptera</taxon>
        <taxon>Endopterygota</taxon>
        <taxon>Hymenoptera</taxon>
        <taxon>Cephoidea</taxon>
        <taxon>Cephidae</taxon>
        <taxon>Cephus</taxon>
    </lineage>
</organism>
<dbReference type="RefSeq" id="XP_024945385.1">
    <property type="nucleotide sequence ID" value="XM_025089617.1"/>
</dbReference>
<dbReference type="InterPro" id="IPR005033">
    <property type="entry name" value="YEATS"/>
</dbReference>
<dbReference type="CDD" id="cd16907">
    <property type="entry name" value="YEATS_YEATS2_like"/>
    <property type="match status" value="1"/>
</dbReference>
<dbReference type="GeneID" id="107272294"/>
<evidence type="ECO:0000313" key="8">
    <source>
        <dbReference type="RefSeq" id="XP_024945384.1"/>
    </source>
</evidence>
<dbReference type="RefSeq" id="XP_024945384.1">
    <property type="nucleotide sequence ID" value="XM_025089616.1"/>
</dbReference>
<feature type="region of interest" description="Disordered" evidence="4">
    <location>
        <begin position="157"/>
        <end position="254"/>
    </location>
</feature>
<dbReference type="Pfam" id="PF22951">
    <property type="entry name" value="3HBD"/>
    <property type="match status" value="1"/>
</dbReference>
<keyword evidence="6" id="KW-1185">Reference proteome</keyword>
<dbReference type="Proteomes" id="UP000694920">
    <property type="component" value="Unplaced"/>
</dbReference>
<accession>A0AAJ7RQR7</accession>
<evidence type="ECO:0000259" key="5">
    <source>
        <dbReference type="PROSITE" id="PS51037"/>
    </source>
</evidence>
<dbReference type="InterPro" id="IPR055127">
    <property type="entry name" value="YEATS2_3HBD"/>
</dbReference>
<feature type="region of interest" description="Disordered" evidence="4">
    <location>
        <begin position="538"/>
        <end position="557"/>
    </location>
</feature>
<feature type="compositionally biased region" description="Basic and acidic residues" evidence="4">
    <location>
        <begin position="191"/>
        <end position="213"/>
    </location>
</feature>
<dbReference type="RefSeq" id="XP_024945383.1">
    <property type="nucleotide sequence ID" value="XM_025089615.1"/>
</dbReference>
<proteinExistence type="predicted"/>
<gene>
    <name evidence="7 8 9" type="primary">LOC107272294</name>
</gene>
<evidence type="ECO:0000313" key="7">
    <source>
        <dbReference type="RefSeq" id="XP_024945383.1"/>
    </source>
</evidence>
<keyword evidence="1 2" id="KW-0539">Nucleus</keyword>
<dbReference type="GO" id="GO:0005634">
    <property type="term" value="C:nucleus"/>
    <property type="evidence" value="ECO:0007669"/>
    <property type="project" value="UniProtKB-SubCell"/>
</dbReference>
<dbReference type="GO" id="GO:0006355">
    <property type="term" value="P:regulation of DNA-templated transcription"/>
    <property type="evidence" value="ECO:0007669"/>
    <property type="project" value="InterPro"/>
</dbReference>
<feature type="coiled-coil region" evidence="3">
    <location>
        <begin position="90"/>
        <end position="117"/>
    </location>
</feature>
<protein>
    <submittedName>
        <fullName evidence="7 8">Uncharacterized protein LOC107272294 isoform X1</fullName>
    </submittedName>
</protein>
<dbReference type="InterPro" id="IPR055129">
    <property type="entry name" value="YEATS_dom"/>
</dbReference>
<evidence type="ECO:0000256" key="3">
    <source>
        <dbReference type="SAM" id="Coils"/>
    </source>
</evidence>
<dbReference type="Pfam" id="PF03366">
    <property type="entry name" value="YEATS"/>
    <property type="match status" value="1"/>
</dbReference>
<feature type="domain" description="YEATS" evidence="5">
    <location>
        <begin position="253"/>
        <end position="394"/>
    </location>
</feature>
<dbReference type="CTD" id="34172"/>
<dbReference type="PROSITE" id="PS51037">
    <property type="entry name" value="YEATS"/>
    <property type="match status" value="1"/>
</dbReference>
<reference evidence="7 8" key="1">
    <citation type="submission" date="2025-04" db="UniProtKB">
        <authorList>
            <consortium name="RefSeq"/>
        </authorList>
    </citation>
    <scope>IDENTIFICATION</scope>
</reference>
<evidence type="ECO:0000313" key="9">
    <source>
        <dbReference type="RefSeq" id="XP_024945385.1"/>
    </source>
</evidence>
<dbReference type="Gene3D" id="2.60.40.1970">
    <property type="entry name" value="YEATS domain"/>
    <property type="match status" value="1"/>
</dbReference>
<evidence type="ECO:0000256" key="2">
    <source>
        <dbReference type="PROSITE-ProRule" id="PRU00376"/>
    </source>
</evidence>
<feature type="compositionally biased region" description="Polar residues" evidence="4">
    <location>
        <begin position="541"/>
        <end position="557"/>
    </location>
</feature>
<evidence type="ECO:0000313" key="6">
    <source>
        <dbReference type="Proteomes" id="UP000694920"/>
    </source>
</evidence>
<sequence>MQKIRSHRNHSTNCKFTEFPADGASMRRASAPCRLVPSIGNIRNMNTIKETLDEQDPDYATPAPSDEKQQKLYEENARANTARKITDIVEKEFSKEIDTKEKEVLQIQNRLHKALKTLHLLRYVIITDFYNRKQCQVPQSSESKQSRIHPAIKQLIGKSPKQHNRAPSPDPAVPSTSKDPRFLDVNNSTSIKEDSDQSEIRKRLGQCDEDSNKSHRIAKRSCESLQSEEEPAKKVPRYIPPKSGIPEPPCPSRGLHHKVRKRIVVGNISKWIPPDWREDAASHKWTMYVRGSKEDADISNFVSKVRFFLHPSYQPNDVVEVTSPPFHLSRRGWGEFPLRVQLHFKNVLNKPMDIIHYLKLDRTYTGLQTLGSETVVDIWIKTMKPRLVDANIDAELSPVKSSTPVNENNVCIDATVVKDEFPPVENKAVESIDLNNSIKREPLGINDIRKFSVEFDHDYLSSEQRLGQNYSQIIHSAESNITIEHLPSGMMRHRIVLDGNNTRLQNGVNGESASPACKEDSVLCEESTTKADNEYIGNVKNMENPNKNTSQDTKSSPLKSVKVTVKTDSEVSGRKFENLRNGCVAIKPIQAMTPTDKVFLMSNVGNMLQQKIYVKNSTTPDKVTALYSNKLYSNLKTRNTSNSAVKVQTEASANIQSSVSPVETEDTKNMQQIEMQKLVTSVKNLPGKLQPLKITIPPTFEPAKKNQFLVLKNNKLIPVNATSLLKSKQEGTSSVIPAVKESVVKEILPADNKKISLINAKCIKSNAPLVRGVSLLKKPPTNNTNTQKSMVLKINPSNSLLLNQTSSVPALQIASPLQAQQKVQNDVSAQQEVVDQLKVKKFAQTLNPEAQDNGKVAKIKVTLGKDKYKILSKKEAYEEVIKSIEAVERKDLLGTLKYIIKRLPLVTKEASDAEYRRIHPYACRSEEEFFNCNIGKQRALEWCRAKTVRNFLRKKGFPEDELWSAKEIIIWARLHGFTPIRFSLDIGRLAVKTTKKMPDTSDLTCSTSTEPTAFNEWLESLKDSKNPQNDQDSDIEVDVVHVVQQNLKAKVKEEPEDQLDRKIALELPRDLESSHAFVDETARNIGIRLQPEEIIPGVSHCAAGRVIIKAVQCLVEDLTRLSLAKAWQRSSNKCPETIILEDVRNALLSREEFDLFTNAGLGSQRDPNDWSH</sequence>
<evidence type="ECO:0000256" key="4">
    <source>
        <dbReference type="SAM" id="MobiDB-lite"/>
    </source>
</evidence>
<dbReference type="InterPro" id="IPR038704">
    <property type="entry name" value="YEAST_sf"/>
</dbReference>
<dbReference type="AlphaFoldDB" id="A0AAJ7RQR7"/>